<sequence length="532" mass="57436">MRFRMALLSTGARVPQRSSTKISEVPAQNQQLQEEKMKSVGLQRHHGVVVCGSTVAEAFDDLYFLEQAARIQVLAMQTNLPLVLVDEEVCKLTKEVFDKDKPKYARTHLDAWKRQLLREDPTLRWLEPWVPMAHADVLRTRSGVGHVPWAEWLVDFATSQKVRDVLTTALISGTREGHSAENAAKFMELGPERALLTYTRRSGALSAHTSTIDNAWRLLKQAVPKSLALKKGLKEIFGGSCHRTAKICAILDAARLSAERAGDPRLQGCRNACESVEQVLKDLGLGAALRAAQEEERQALADARAADVGRSDAPFSSPKEEEAARKAADDEAARKAAEEEAARKAAEEEAARKAAEEEAARKAAEDEAARKAAEEEAARKAAEDEAARKAAEEEAARKAAEEEAARKAAEEEAARKAAEDEAARKAAEEEAVRKAAEEEAARKAAEEEAARKAAEEEAARKAAEEEAARKAAEAEVAKVAPEAGGKGKGKARGSGAGSRFIDPPGHYVLDSASWPWKADGCEVGSDGCEAGA</sequence>
<reference evidence="4 5" key="2">
    <citation type="submission" date="2024-05" db="EMBL/GenBank/DDBJ databases">
        <authorList>
            <person name="Chen Y."/>
            <person name="Shah S."/>
            <person name="Dougan E. K."/>
            <person name="Thang M."/>
            <person name="Chan C."/>
        </authorList>
    </citation>
    <scope>NUCLEOTIDE SEQUENCE [LARGE SCALE GENOMIC DNA]</scope>
</reference>
<reference evidence="3" key="1">
    <citation type="submission" date="2022-10" db="EMBL/GenBank/DDBJ databases">
        <authorList>
            <person name="Chen Y."/>
            <person name="Dougan E. K."/>
            <person name="Chan C."/>
            <person name="Rhodes N."/>
            <person name="Thang M."/>
        </authorList>
    </citation>
    <scope>NUCLEOTIDE SEQUENCE</scope>
</reference>
<dbReference type="AlphaFoldDB" id="A0A9P1C4N4"/>
<dbReference type="EMBL" id="CAMXCT020000941">
    <property type="protein sequence ID" value="CAL1138349.1"/>
    <property type="molecule type" value="Genomic_DNA"/>
</dbReference>
<dbReference type="InterPro" id="IPR001303">
    <property type="entry name" value="Aldolase_II/adducin_N"/>
</dbReference>
<dbReference type="InterPro" id="IPR036409">
    <property type="entry name" value="Aldolase_II/adducin_N_sf"/>
</dbReference>
<proteinExistence type="predicted"/>
<dbReference type="EMBL" id="CAMXCT030000941">
    <property type="protein sequence ID" value="CAL4772286.1"/>
    <property type="molecule type" value="Genomic_DNA"/>
</dbReference>
<evidence type="ECO:0000313" key="3">
    <source>
        <dbReference type="EMBL" id="CAI3984974.1"/>
    </source>
</evidence>
<gene>
    <name evidence="3" type="ORF">C1SCF055_LOCUS12465</name>
</gene>
<keyword evidence="5" id="KW-1185">Reference proteome</keyword>
<protein>
    <submittedName>
        <fullName evidence="4">Kinetoplast DNA-associated protein</fullName>
    </submittedName>
</protein>
<evidence type="ECO:0000313" key="4">
    <source>
        <dbReference type="EMBL" id="CAL4772286.1"/>
    </source>
</evidence>
<evidence type="ECO:0000256" key="1">
    <source>
        <dbReference type="SAM" id="MobiDB-lite"/>
    </source>
</evidence>
<evidence type="ECO:0000259" key="2">
    <source>
        <dbReference type="Pfam" id="PF00596"/>
    </source>
</evidence>
<dbReference type="OrthoDB" id="3238794at2759"/>
<name>A0A9P1C4N4_9DINO</name>
<evidence type="ECO:0000313" key="5">
    <source>
        <dbReference type="Proteomes" id="UP001152797"/>
    </source>
</evidence>
<feature type="domain" description="Class II aldolase/adducin N-terminal" evidence="2">
    <location>
        <begin position="37"/>
        <end position="73"/>
    </location>
</feature>
<dbReference type="PANTHER" id="PTHR38758:SF1">
    <property type="entry name" value="PROTEIN, PUTATIVE-RELATED"/>
    <property type="match status" value="1"/>
</dbReference>
<dbReference type="Gene3D" id="3.40.225.10">
    <property type="entry name" value="Class II aldolase/adducin N-terminal domain"/>
    <property type="match status" value="1"/>
</dbReference>
<organism evidence="3">
    <name type="scientific">Cladocopium goreaui</name>
    <dbReference type="NCBI Taxonomy" id="2562237"/>
    <lineage>
        <taxon>Eukaryota</taxon>
        <taxon>Sar</taxon>
        <taxon>Alveolata</taxon>
        <taxon>Dinophyceae</taxon>
        <taxon>Suessiales</taxon>
        <taxon>Symbiodiniaceae</taxon>
        <taxon>Cladocopium</taxon>
    </lineage>
</organism>
<accession>A0A9P1C4N4</accession>
<dbReference type="PANTHER" id="PTHR38758">
    <property type="entry name" value="PUTATIVE-RELATED"/>
    <property type="match status" value="1"/>
</dbReference>
<dbReference type="EMBL" id="CAMXCT010000941">
    <property type="protein sequence ID" value="CAI3984974.1"/>
    <property type="molecule type" value="Genomic_DNA"/>
</dbReference>
<dbReference type="Pfam" id="PF00596">
    <property type="entry name" value="Aldolase_II"/>
    <property type="match status" value="1"/>
</dbReference>
<feature type="compositionally biased region" description="Basic and acidic residues" evidence="1">
    <location>
        <begin position="318"/>
        <end position="476"/>
    </location>
</feature>
<dbReference type="Proteomes" id="UP001152797">
    <property type="component" value="Unassembled WGS sequence"/>
</dbReference>
<feature type="region of interest" description="Disordered" evidence="1">
    <location>
        <begin position="300"/>
        <end position="532"/>
    </location>
</feature>
<feature type="compositionally biased region" description="Basic and acidic residues" evidence="1">
    <location>
        <begin position="300"/>
        <end position="310"/>
    </location>
</feature>
<dbReference type="SUPFAM" id="SSF53639">
    <property type="entry name" value="AraD/HMP-PK domain-like"/>
    <property type="match status" value="1"/>
</dbReference>
<comment type="caution">
    <text evidence="3">The sequence shown here is derived from an EMBL/GenBank/DDBJ whole genome shotgun (WGS) entry which is preliminary data.</text>
</comment>